<evidence type="ECO:0000313" key="2">
    <source>
        <dbReference type="Proteomes" id="UP000015105"/>
    </source>
</evidence>
<organism evidence="1 2">
    <name type="scientific">Aegilops tauschii subsp. strangulata</name>
    <name type="common">Goatgrass</name>
    <dbReference type="NCBI Taxonomy" id="200361"/>
    <lineage>
        <taxon>Eukaryota</taxon>
        <taxon>Viridiplantae</taxon>
        <taxon>Streptophyta</taxon>
        <taxon>Embryophyta</taxon>
        <taxon>Tracheophyta</taxon>
        <taxon>Spermatophyta</taxon>
        <taxon>Magnoliopsida</taxon>
        <taxon>Liliopsida</taxon>
        <taxon>Poales</taxon>
        <taxon>Poaceae</taxon>
        <taxon>BOP clade</taxon>
        <taxon>Pooideae</taxon>
        <taxon>Triticodae</taxon>
        <taxon>Triticeae</taxon>
        <taxon>Triticinae</taxon>
        <taxon>Aegilops</taxon>
    </lineage>
</organism>
<reference evidence="2" key="1">
    <citation type="journal article" date="2014" name="Science">
        <title>Ancient hybridizations among the ancestral genomes of bread wheat.</title>
        <authorList>
            <consortium name="International Wheat Genome Sequencing Consortium,"/>
            <person name="Marcussen T."/>
            <person name="Sandve S.R."/>
            <person name="Heier L."/>
            <person name="Spannagl M."/>
            <person name="Pfeifer M."/>
            <person name="Jakobsen K.S."/>
            <person name="Wulff B.B."/>
            <person name="Steuernagel B."/>
            <person name="Mayer K.F."/>
            <person name="Olsen O.A."/>
        </authorList>
    </citation>
    <scope>NUCLEOTIDE SEQUENCE [LARGE SCALE GENOMIC DNA]</scope>
    <source>
        <strain evidence="2">cv. AL8/78</strain>
    </source>
</reference>
<name>A0A452XBU2_AEGTS</name>
<evidence type="ECO:0000313" key="1">
    <source>
        <dbReference type="EnsemblPlants" id="AET0Gv20013500.10"/>
    </source>
</evidence>
<dbReference type="Gramene" id="AET0Gv20013500.10">
    <property type="protein sequence ID" value="AET0Gv20013500.10"/>
    <property type="gene ID" value="AET0Gv20013500"/>
</dbReference>
<accession>A0A452XBU2</accession>
<proteinExistence type="predicted"/>
<reference evidence="2" key="2">
    <citation type="journal article" date="2017" name="Nat. Plants">
        <title>The Aegilops tauschii genome reveals multiple impacts of transposons.</title>
        <authorList>
            <person name="Zhao G."/>
            <person name="Zou C."/>
            <person name="Li K."/>
            <person name="Wang K."/>
            <person name="Li T."/>
            <person name="Gao L."/>
            <person name="Zhang X."/>
            <person name="Wang H."/>
            <person name="Yang Z."/>
            <person name="Liu X."/>
            <person name="Jiang W."/>
            <person name="Mao L."/>
            <person name="Kong X."/>
            <person name="Jiao Y."/>
            <person name="Jia J."/>
        </authorList>
    </citation>
    <scope>NUCLEOTIDE SEQUENCE [LARGE SCALE GENOMIC DNA]</scope>
    <source>
        <strain evidence="2">cv. AL8/78</strain>
    </source>
</reference>
<dbReference type="AlphaFoldDB" id="A0A452XBU2"/>
<dbReference type="Proteomes" id="UP000015105">
    <property type="component" value="Unassembled WGS sequence"/>
</dbReference>
<dbReference type="EnsemblPlants" id="AET0Gv20013500.10">
    <property type="protein sequence ID" value="AET0Gv20013500.10"/>
    <property type="gene ID" value="AET0Gv20013500"/>
</dbReference>
<keyword evidence="2" id="KW-1185">Reference proteome</keyword>
<reference evidence="1" key="3">
    <citation type="submission" date="2019-03" db="UniProtKB">
        <authorList>
            <consortium name="EnsemblPlants"/>
        </authorList>
    </citation>
    <scope>IDENTIFICATION</scope>
</reference>
<sequence>MSYFSVFFLSAGSELWMQNISPWPVRWSCRLLFASPVGKPCQGTRHLKKLQICSTGQEKIVCRFCLQVLILMSGESAKSISGEFGEGALTEKVLSNCP</sequence>
<protein>
    <submittedName>
        <fullName evidence="1">Uncharacterized protein</fullName>
    </submittedName>
</protein>